<protein>
    <submittedName>
        <fullName evidence="1">Uncharacterized protein</fullName>
    </submittedName>
</protein>
<reference evidence="1 2" key="1">
    <citation type="submission" date="2015-07" db="EMBL/GenBank/DDBJ databases">
        <authorList>
            <consortium name="Pathogen Informatics"/>
        </authorList>
    </citation>
    <scope>NUCLEOTIDE SEQUENCE [LARGE SCALE GENOMIC DNA]</scope>
    <source>
        <strain evidence="1 2">A316</strain>
    </source>
</reference>
<proteinExistence type="predicted"/>
<evidence type="ECO:0000313" key="2">
    <source>
        <dbReference type="Proteomes" id="UP000041770"/>
    </source>
</evidence>
<dbReference type="Proteomes" id="UP000041770">
    <property type="component" value="Unassembled WGS sequence"/>
</dbReference>
<evidence type="ECO:0000313" key="1">
    <source>
        <dbReference type="EMBL" id="CSC25648.1"/>
    </source>
</evidence>
<dbReference type="AlphaFoldDB" id="A0A655XY67"/>
<organism evidence="1 2">
    <name type="scientific">Vibrio cholerae</name>
    <dbReference type="NCBI Taxonomy" id="666"/>
    <lineage>
        <taxon>Bacteria</taxon>
        <taxon>Pseudomonadati</taxon>
        <taxon>Pseudomonadota</taxon>
        <taxon>Gammaproteobacteria</taxon>
        <taxon>Vibrionales</taxon>
        <taxon>Vibrionaceae</taxon>
        <taxon>Vibrio</taxon>
    </lineage>
</organism>
<accession>A0A655XY67</accession>
<dbReference type="EMBL" id="CWQY01000004">
    <property type="protein sequence ID" value="CSC25648.1"/>
    <property type="molecule type" value="Genomic_DNA"/>
</dbReference>
<sequence>MAQYQELGLMAQMPTVRFPKRSCQVLCSRSSYRLSSPAHPTIPWWHLSRCNPVCSVVLVSTPVHKDPIWGDYPR</sequence>
<gene>
    <name evidence="1" type="ORF">ERS013200_00984</name>
</gene>
<name>A0A655XY67_VIBCL</name>